<sequence>MLRIKGRVGDWPVDLTVEMDAEDWVQLAAHLPQQELAAGAPRMQSAAQVADDLWLQALQLLQAAGCLEGPQLLGELAALAGNEAAGKRLLVRLRHCPQVQVESGDAAPLYRWIG</sequence>
<accession>A0A1N6TM05</accession>
<organism evidence="1 2">
    <name type="scientific">Aquipseudomonas alcaligenes</name>
    <name type="common">Pseudomonas alcaligenes</name>
    <dbReference type="NCBI Taxonomy" id="43263"/>
    <lineage>
        <taxon>Bacteria</taxon>
        <taxon>Pseudomonadati</taxon>
        <taxon>Pseudomonadota</taxon>
        <taxon>Gammaproteobacteria</taxon>
        <taxon>Pseudomonadales</taxon>
        <taxon>Pseudomonadaceae</taxon>
        <taxon>Aquipseudomonas</taxon>
    </lineage>
</organism>
<reference evidence="1 2" key="1">
    <citation type="submission" date="2017-01" db="EMBL/GenBank/DDBJ databases">
        <authorList>
            <person name="Mah S.A."/>
            <person name="Swanson W.J."/>
            <person name="Moy G.W."/>
            <person name="Vacquier V.D."/>
        </authorList>
    </citation>
    <scope>NUCLEOTIDE SEQUENCE [LARGE SCALE GENOMIC DNA]</scope>
    <source>
        <strain evidence="1 2">RU36E</strain>
    </source>
</reference>
<dbReference type="AlphaFoldDB" id="A0A1N6TM05"/>
<protein>
    <submittedName>
        <fullName evidence="1">Uncharacterized protein</fullName>
    </submittedName>
</protein>
<evidence type="ECO:0000313" key="2">
    <source>
        <dbReference type="Proteomes" id="UP000185841"/>
    </source>
</evidence>
<dbReference type="EMBL" id="FTMP01000005">
    <property type="protein sequence ID" value="SIQ54126.1"/>
    <property type="molecule type" value="Genomic_DNA"/>
</dbReference>
<gene>
    <name evidence="1" type="ORF">SAMN05878282_10585</name>
</gene>
<evidence type="ECO:0000313" key="1">
    <source>
        <dbReference type="EMBL" id="SIQ54126.1"/>
    </source>
</evidence>
<proteinExistence type="predicted"/>
<name>A0A1N6TM05_AQUAC</name>
<dbReference type="RefSeq" id="WP_076426788.1">
    <property type="nucleotide sequence ID" value="NZ_FTMP01000005.1"/>
</dbReference>
<dbReference type="Proteomes" id="UP000185841">
    <property type="component" value="Unassembled WGS sequence"/>
</dbReference>